<comment type="caution">
    <text evidence="8">The sequence shown here is derived from an EMBL/GenBank/DDBJ whole genome shotgun (WGS) entry which is preliminary data.</text>
</comment>
<keyword evidence="3" id="KW-0238">DNA-binding</keyword>
<evidence type="ECO:0000256" key="1">
    <source>
        <dbReference type="ARBA" id="ARBA00004123"/>
    </source>
</evidence>
<dbReference type="CDD" id="cd00130">
    <property type="entry name" value="PAS"/>
    <property type="match status" value="1"/>
</dbReference>
<dbReference type="Proteomes" id="UP001186944">
    <property type="component" value="Unassembled WGS sequence"/>
</dbReference>
<protein>
    <recommendedName>
        <fullName evidence="7">PAS domain-containing protein</fullName>
    </recommendedName>
</protein>
<dbReference type="SUPFAM" id="SSF55785">
    <property type="entry name" value="PYP-like sensor domain (PAS domain)"/>
    <property type="match status" value="1"/>
</dbReference>
<evidence type="ECO:0000256" key="2">
    <source>
        <dbReference type="ARBA" id="ARBA00023015"/>
    </source>
</evidence>
<keyword evidence="5" id="KW-0539">Nucleus</keyword>
<gene>
    <name evidence="8" type="ORF">FSP39_007328</name>
</gene>
<feature type="domain" description="PAS" evidence="7">
    <location>
        <begin position="260"/>
        <end position="296"/>
    </location>
</feature>
<keyword evidence="4" id="KW-0804">Transcription</keyword>
<feature type="region of interest" description="Disordered" evidence="6">
    <location>
        <begin position="16"/>
        <end position="47"/>
    </location>
</feature>
<evidence type="ECO:0000256" key="4">
    <source>
        <dbReference type="ARBA" id="ARBA00023163"/>
    </source>
</evidence>
<evidence type="ECO:0000256" key="6">
    <source>
        <dbReference type="SAM" id="MobiDB-lite"/>
    </source>
</evidence>
<dbReference type="Gene3D" id="3.30.450.20">
    <property type="entry name" value="PAS domain"/>
    <property type="match status" value="2"/>
</dbReference>
<dbReference type="InterPro" id="IPR000014">
    <property type="entry name" value="PAS"/>
</dbReference>
<organism evidence="8 9">
    <name type="scientific">Pinctada imbricata</name>
    <name type="common">Atlantic pearl-oyster</name>
    <name type="synonym">Pinctada martensii</name>
    <dbReference type="NCBI Taxonomy" id="66713"/>
    <lineage>
        <taxon>Eukaryota</taxon>
        <taxon>Metazoa</taxon>
        <taxon>Spiralia</taxon>
        <taxon>Lophotrochozoa</taxon>
        <taxon>Mollusca</taxon>
        <taxon>Bivalvia</taxon>
        <taxon>Autobranchia</taxon>
        <taxon>Pteriomorphia</taxon>
        <taxon>Pterioida</taxon>
        <taxon>Pterioidea</taxon>
        <taxon>Pteriidae</taxon>
        <taxon>Pinctada</taxon>
    </lineage>
</organism>
<comment type="subcellular location">
    <subcellularLocation>
        <location evidence="1">Nucleus</location>
    </subcellularLocation>
</comment>
<dbReference type="GO" id="GO:0000977">
    <property type="term" value="F:RNA polymerase II transcription regulatory region sequence-specific DNA binding"/>
    <property type="evidence" value="ECO:0007669"/>
    <property type="project" value="TreeGrafter"/>
</dbReference>
<dbReference type="GO" id="GO:0000981">
    <property type="term" value="F:DNA-binding transcription factor activity, RNA polymerase II-specific"/>
    <property type="evidence" value="ECO:0007669"/>
    <property type="project" value="TreeGrafter"/>
</dbReference>
<dbReference type="SMART" id="SM00091">
    <property type="entry name" value="PAS"/>
    <property type="match status" value="1"/>
</dbReference>
<dbReference type="GO" id="GO:0005634">
    <property type="term" value="C:nucleus"/>
    <property type="evidence" value="ECO:0007669"/>
    <property type="project" value="UniProtKB-SubCell"/>
</dbReference>
<dbReference type="AlphaFoldDB" id="A0AA88XZ89"/>
<dbReference type="PROSITE" id="PS50112">
    <property type="entry name" value="PAS"/>
    <property type="match status" value="1"/>
</dbReference>
<reference evidence="8" key="1">
    <citation type="submission" date="2019-08" db="EMBL/GenBank/DDBJ databases">
        <title>The improved chromosome-level genome for the pearl oyster Pinctada fucata martensii using PacBio sequencing and Hi-C.</title>
        <authorList>
            <person name="Zheng Z."/>
        </authorList>
    </citation>
    <scope>NUCLEOTIDE SEQUENCE</scope>
    <source>
        <strain evidence="8">ZZ-2019</strain>
        <tissue evidence="8">Adductor muscle</tissue>
    </source>
</reference>
<dbReference type="PANTHER" id="PTHR23043:SF17">
    <property type="entry name" value="PROTEIN SIMILAR"/>
    <property type="match status" value="1"/>
</dbReference>
<dbReference type="NCBIfam" id="TIGR00229">
    <property type="entry name" value="sensory_box"/>
    <property type="match status" value="1"/>
</dbReference>
<evidence type="ECO:0000313" key="9">
    <source>
        <dbReference type="Proteomes" id="UP001186944"/>
    </source>
</evidence>
<evidence type="ECO:0000256" key="5">
    <source>
        <dbReference type="ARBA" id="ARBA00023242"/>
    </source>
</evidence>
<evidence type="ECO:0000256" key="3">
    <source>
        <dbReference type="ARBA" id="ARBA00023125"/>
    </source>
</evidence>
<dbReference type="InterPro" id="IPR013655">
    <property type="entry name" value="PAS_fold_3"/>
</dbReference>
<keyword evidence="9" id="KW-1185">Reference proteome</keyword>
<name>A0AA88XZ89_PINIB</name>
<dbReference type="PANTHER" id="PTHR23043">
    <property type="entry name" value="HYPOXIA-INDUCIBLE FACTOR 1 ALPHA"/>
    <property type="match status" value="1"/>
</dbReference>
<keyword evidence="2" id="KW-0805">Transcription regulation</keyword>
<evidence type="ECO:0000313" key="8">
    <source>
        <dbReference type="EMBL" id="KAK3094870.1"/>
    </source>
</evidence>
<dbReference type="Pfam" id="PF08447">
    <property type="entry name" value="PAS_3"/>
    <property type="match status" value="1"/>
</dbReference>
<accession>A0AA88XZ89</accession>
<dbReference type="EMBL" id="VSWD01000008">
    <property type="protein sequence ID" value="KAK3094870.1"/>
    <property type="molecule type" value="Genomic_DNA"/>
</dbReference>
<evidence type="ECO:0000259" key="7">
    <source>
        <dbReference type="PROSITE" id="PS50112"/>
    </source>
</evidence>
<sequence>MIKVIKEDWNLERRKKGPQKKSILMENENAKTASVKTERGNSKIDPSFKSKRYRDKLRTEIKGLESLIPVDRTVLHRKLDSQTVFRLVISFLRIKLLFKALGFSSDIEESPETSQVKKEDGATKEADPETYFQGKNIFQVDLMHRCLYGLVHHDDHFTLKSILEQTILSQKQEDDSTSNIKGVADMESVSFICRMKCFNGTSAGYLKIHCSGKVENIPNLNLKSNRGHQHVILLYCQPFMLTGNDIMYDVKQNVFWSKHDMDLTIRELDKKALEIIGYDQEELNDTTLYKYVHPEDLVTFAACHRMLTESTEVQTMYFRMESKDGHWIWLHSRGKVISKNSKKFSIVFTHCPVREEDSTFLQQETSLRQRYAINDLQYFVQNGQYNLPLPRTENDLPNEDIHGMQKISNFCSPHMGFTEDVSLSFYSPLLTCPSSWHALSDRHSPVLPSTHVAHKITQREKQLQFQEFKRRQHQEKHLQRPDTYSYNGYQELNSSPYPPVPPITNGGSSYTTPYIKPEPPDTYGDQQCYQGPSIQQSFTNNGVGLQQPMVECLPNSYPVYPMMQHTVPPFHGGQIYNQCQYPSYNFPPSPPISPMKYQHIPCTNTYQHHVYHVYPTAPVSSPHFNHTMLHPLSNPNYSVPYGSTPVSHQSVMERKPATCRDDSQFKTTSLKPQNIQLSVHCEPPNKLKKKSDQSQNRIQVTTSVSGQSCAVARNCCPGDQIEYDIEASIHMKIVENPRRRNSSVKEDLDLPSIGSFLEYLND</sequence>
<dbReference type="InterPro" id="IPR035965">
    <property type="entry name" value="PAS-like_dom_sf"/>
</dbReference>
<feature type="compositionally biased region" description="Basic and acidic residues" evidence="6">
    <location>
        <begin position="36"/>
        <end position="47"/>
    </location>
</feature>
<proteinExistence type="predicted"/>
<dbReference type="GO" id="GO:0071456">
    <property type="term" value="P:cellular response to hypoxia"/>
    <property type="evidence" value="ECO:0007669"/>
    <property type="project" value="TreeGrafter"/>
</dbReference>